<dbReference type="InterPro" id="IPR036388">
    <property type="entry name" value="WH-like_DNA-bd_sf"/>
</dbReference>
<dbReference type="PANTHER" id="PTHR33221:SF15">
    <property type="entry name" value="HTH-TYPE TRANSCRIPTIONAL REGULATOR YWGB-RELATED"/>
    <property type="match status" value="1"/>
</dbReference>
<proteinExistence type="predicted"/>
<dbReference type="GO" id="GO:0005829">
    <property type="term" value="C:cytosol"/>
    <property type="evidence" value="ECO:0007669"/>
    <property type="project" value="TreeGrafter"/>
</dbReference>
<gene>
    <name evidence="1" type="ORF">JF539_20460</name>
</gene>
<dbReference type="AlphaFoldDB" id="A0A939EGJ4"/>
<protein>
    <submittedName>
        <fullName evidence="1">Rrf2 family transcriptional regulator</fullName>
    </submittedName>
</protein>
<accession>A0A939EGJ4</accession>
<dbReference type="Gene3D" id="1.10.10.10">
    <property type="entry name" value="Winged helix-like DNA-binding domain superfamily/Winged helix DNA-binding domain"/>
    <property type="match status" value="1"/>
</dbReference>
<evidence type="ECO:0000313" key="1">
    <source>
        <dbReference type="EMBL" id="MBN9672740.1"/>
    </source>
</evidence>
<dbReference type="Proteomes" id="UP000664096">
    <property type="component" value="Unassembled WGS sequence"/>
</dbReference>
<dbReference type="InterPro" id="IPR000944">
    <property type="entry name" value="Tscrpt_reg_Rrf2"/>
</dbReference>
<reference evidence="1" key="1">
    <citation type="submission" date="2020-12" db="EMBL/GenBank/DDBJ databases">
        <title>Oil enriched cultivation method for isolating marine PHA-producing bacteria.</title>
        <authorList>
            <person name="Zheng W."/>
            <person name="Yu S."/>
            <person name="Huang Y."/>
        </authorList>
    </citation>
    <scope>NUCLEOTIDE SEQUENCE</scope>
    <source>
        <strain evidence="1">SY-2-12</strain>
    </source>
</reference>
<dbReference type="EMBL" id="JAEKJZ010000005">
    <property type="protein sequence ID" value="MBN9672740.1"/>
    <property type="molecule type" value="Genomic_DNA"/>
</dbReference>
<dbReference type="SUPFAM" id="SSF46785">
    <property type="entry name" value="Winged helix' DNA-binding domain"/>
    <property type="match status" value="1"/>
</dbReference>
<sequence>MPRDLRMSRMLHVLIHLDRHVERATSDQIAKMITTNAVVVRRMMAGLRERGIVTSEKGHGGGWQLARPLTEISLCDVYEAVGRPPLFNFGSEAEPANCLVEQAVDARLEATLLEAEERLLEQFSQIAVEELAQDFERRFEGIRSAERQSCSTISEKS</sequence>
<comment type="caution">
    <text evidence="1">The sequence shown here is derived from an EMBL/GenBank/DDBJ whole genome shotgun (WGS) entry which is preliminary data.</text>
</comment>
<dbReference type="GO" id="GO:0003700">
    <property type="term" value="F:DNA-binding transcription factor activity"/>
    <property type="evidence" value="ECO:0007669"/>
    <property type="project" value="TreeGrafter"/>
</dbReference>
<dbReference type="PANTHER" id="PTHR33221">
    <property type="entry name" value="WINGED HELIX-TURN-HELIX TRANSCRIPTIONAL REGULATOR, RRF2 FAMILY"/>
    <property type="match status" value="1"/>
</dbReference>
<organism evidence="1 2">
    <name type="scientific">Roseibium aggregatum</name>
    <dbReference type="NCBI Taxonomy" id="187304"/>
    <lineage>
        <taxon>Bacteria</taxon>
        <taxon>Pseudomonadati</taxon>
        <taxon>Pseudomonadota</taxon>
        <taxon>Alphaproteobacteria</taxon>
        <taxon>Hyphomicrobiales</taxon>
        <taxon>Stappiaceae</taxon>
        <taxon>Roseibium</taxon>
    </lineage>
</organism>
<dbReference type="Pfam" id="PF02082">
    <property type="entry name" value="Rrf2"/>
    <property type="match status" value="1"/>
</dbReference>
<dbReference type="PROSITE" id="PS51197">
    <property type="entry name" value="HTH_RRF2_2"/>
    <property type="match status" value="1"/>
</dbReference>
<evidence type="ECO:0000313" key="2">
    <source>
        <dbReference type="Proteomes" id="UP000664096"/>
    </source>
</evidence>
<dbReference type="RefSeq" id="WP_207142598.1">
    <property type="nucleotide sequence ID" value="NZ_JAEKJZ010000005.1"/>
</dbReference>
<dbReference type="InterPro" id="IPR036390">
    <property type="entry name" value="WH_DNA-bd_sf"/>
</dbReference>
<name>A0A939EGJ4_9HYPH</name>